<dbReference type="Pfam" id="PF00790">
    <property type="entry name" value="VHS"/>
    <property type="match status" value="1"/>
</dbReference>
<dbReference type="PANTHER" id="PTHR47789:SF2">
    <property type="entry name" value="VHS DOMAIN-CONTAINING PROTEIN"/>
    <property type="match status" value="1"/>
</dbReference>
<dbReference type="Gene3D" id="1.25.40.90">
    <property type="match status" value="1"/>
</dbReference>
<keyword evidence="1" id="KW-0175">Coiled coil</keyword>
<feature type="coiled-coil region" evidence="1">
    <location>
        <begin position="480"/>
        <end position="527"/>
    </location>
</feature>
<evidence type="ECO:0000256" key="1">
    <source>
        <dbReference type="SAM" id="Coils"/>
    </source>
</evidence>
<keyword evidence="5" id="KW-1185">Reference proteome</keyword>
<dbReference type="Proteomes" id="UP000054270">
    <property type="component" value="Unassembled WGS sequence"/>
</dbReference>
<dbReference type="OMA" id="GCHANDD"/>
<feature type="region of interest" description="Disordered" evidence="2">
    <location>
        <begin position="442"/>
        <end position="463"/>
    </location>
</feature>
<dbReference type="EMBL" id="KN817733">
    <property type="protein sequence ID" value="KJA13530.1"/>
    <property type="molecule type" value="Genomic_DNA"/>
</dbReference>
<dbReference type="GO" id="GO:0006897">
    <property type="term" value="P:endocytosis"/>
    <property type="evidence" value="ECO:0007669"/>
    <property type="project" value="InterPro"/>
</dbReference>
<feature type="region of interest" description="Disordered" evidence="2">
    <location>
        <begin position="527"/>
        <end position="628"/>
    </location>
</feature>
<dbReference type="SUPFAM" id="SSF89009">
    <property type="entry name" value="GAT-like domain"/>
    <property type="match status" value="1"/>
</dbReference>
<dbReference type="InterPro" id="IPR002014">
    <property type="entry name" value="VHS_dom"/>
</dbReference>
<dbReference type="InterPro" id="IPR008942">
    <property type="entry name" value="ENTH_VHS"/>
</dbReference>
<dbReference type="GO" id="GO:0051666">
    <property type="term" value="P:actin cortical patch localization"/>
    <property type="evidence" value="ECO:0007669"/>
    <property type="project" value="TreeGrafter"/>
</dbReference>
<dbReference type="GO" id="GO:0043130">
    <property type="term" value="F:ubiquitin binding"/>
    <property type="evidence" value="ECO:0007669"/>
    <property type="project" value="InterPro"/>
</dbReference>
<dbReference type="CDD" id="cd16980">
    <property type="entry name" value="VHS_Lsb5"/>
    <property type="match status" value="1"/>
</dbReference>
<dbReference type="GO" id="GO:0007015">
    <property type="term" value="P:actin filament organization"/>
    <property type="evidence" value="ECO:0007669"/>
    <property type="project" value="InterPro"/>
</dbReference>
<protein>
    <recommendedName>
        <fullName evidence="3">VHS domain-containing protein</fullName>
    </recommendedName>
</protein>
<dbReference type="AlphaFoldDB" id="A0A0D2NYK5"/>
<evidence type="ECO:0000259" key="3">
    <source>
        <dbReference type="PROSITE" id="PS50179"/>
    </source>
</evidence>
<dbReference type="PROSITE" id="PS50179">
    <property type="entry name" value="VHS"/>
    <property type="match status" value="1"/>
</dbReference>
<proteinExistence type="predicted"/>
<dbReference type="CDD" id="cd21383">
    <property type="entry name" value="GAT_GGA_Tom1-like"/>
    <property type="match status" value="1"/>
</dbReference>
<feature type="compositionally biased region" description="Polar residues" evidence="2">
    <location>
        <begin position="24"/>
        <end position="35"/>
    </location>
</feature>
<dbReference type="InterPro" id="IPR045007">
    <property type="entry name" value="LSB5"/>
</dbReference>
<name>A0A0D2NYK5_HYPSF</name>
<evidence type="ECO:0000313" key="5">
    <source>
        <dbReference type="Proteomes" id="UP000054270"/>
    </source>
</evidence>
<feature type="compositionally biased region" description="Basic and acidic residues" evidence="2">
    <location>
        <begin position="156"/>
        <end position="180"/>
    </location>
</feature>
<feature type="non-terminal residue" evidence="4">
    <location>
        <position position="753"/>
    </location>
</feature>
<feature type="region of interest" description="Disordered" evidence="2">
    <location>
        <begin position="322"/>
        <end position="341"/>
    </location>
</feature>
<feature type="region of interest" description="Disordered" evidence="2">
    <location>
        <begin position="653"/>
        <end position="724"/>
    </location>
</feature>
<feature type="compositionally biased region" description="Basic residues" evidence="2">
    <location>
        <begin position="563"/>
        <end position="575"/>
    </location>
</feature>
<feature type="region of interest" description="Disordered" evidence="2">
    <location>
        <begin position="353"/>
        <end position="375"/>
    </location>
</feature>
<organism evidence="4 5">
    <name type="scientific">Hypholoma sublateritium (strain FD-334 SS-4)</name>
    <dbReference type="NCBI Taxonomy" id="945553"/>
    <lineage>
        <taxon>Eukaryota</taxon>
        <taxon>Fungi</taxon>
        <taxon>Dikarya</taxon>
        <taxon>Basidiomycota</taxon>
        <taxon>Agaricomycotina</taxon>
        <taxon>Agaricomycetes</taxon>
        <taxon>Agaricomycetidae</taxon>
        <taxon>Agaricales</taxon>
        <taxon>Agaricineae</taxon>
        <taxon>Strophariaceae</taxon>
        <taxon>Hypholoma</taxon>
    </lineage>
</organism>
<accession>A0A0D2NYK5</accession>
<dbReference type="OrthoDB" id="10255964at2759"/>
<dbReference type="GO" id="GO:0035091">
    <property type="term" value="F:phosphatidylinositol binding"/>
    <property type="evidence" value="ECO:0007669"/>
    <property type="project" value="InterPro"/>
</dbReference>
<dbReference type="STRING" id="945553.A0A0D2NYK5"/>
<feature type="region of interest" description="Disordered" evidence="2">
    <location>
        <begin position="1"/>
        <end position="181"/>
    </location>
</feature>
<feature type="domain" description="VHS" evidence="3">
    <location>
        <begin position="190"/>
        <end position="288"/>
    </location>
</feature>
<evidence type="ECO:0000256" key="2">
    <source>
        <dbReference type="SAM" id="MobiDB-lite"/>
    </source>
</evidence>
<feature type="compositionally biased region" description="Basic and acidic residues" evidence="2">
    <location>
        <begin position="109"/>
        <end position="146"/>
    </location>
</feature>
<evidence type="ECO:0000313" key="4">
    <source>
        <dbReference type="EMBL" id="KJA13530.1"/>
    </source>
</evidence>
<reference evidence="5" key="1">
    <citation type="submission" date="2014-04" db="EMBL/GenBank/DDBJ databases">
        <title>Evolutionary Origins and Diversification of the Mycorrhizal Mutualists.</title>
        <authorList>
            <consortium name="DOE Joint Genome Institute"/>
            <consortium name="Mycorrhizal Genomics Consortium"/>
            <person name="Kohler A."/>
            <person name="Kuo A."/>
            <person name="Nagy L.G."/>
            <person name="Floudas D."/>
            <person name="Copeland A."/>
            <person name="Barry K.W."/>
            <person name="Cichocki N."/>
            <person name="Veneault-Fourrey C."/>
            <person name="LaButti K."/>
            <person name="Lindquist E.A."/>
            <person name="Lipzen A."/>
            <person name="Lundell T."/>
            <person name="Morin E."/>
            <person name="Murat C."/>
            <person name="Riley R."/>
            <person name="Ohm R."/>
            <person name="Sun H."/>
            <person name="Tunlid A."/>
            <person name="Henrissat B."/>
            <person name="Grigoriev I.V."/>
            <person name="Hibbett D.S."/>
            <person name="Martin F."/>
        </authorList>
    </citation>
    <scope>NUCLEOTIDE SEQUENCE [LARGE SCALE GENOMIC DNA]</scope>
    <source>
        <strain evidence="5">FD-334 SS-4</strain>
    </source>
</reference>
<feature type="non-terminal residue" evidence="4">
    <location>
        <position position="1"/>
    </location>
</feature>
<dbReference type="PANTHER" id="PTHR47789">
    <property type="entry name" value="LAS SEVENTEEN-BINDING PROTEIN 5"/>
    <property type="match status" value="1"/>
</dbReference>
<dbReference type="GO" id="GO:0030479">
    <property type="term" value="C:actin cortical patch"/>
    <property type="evidence" value="ECO:0007669"/>
    <property type="project" value="TreeGrafter"/>
</dbReference>
<dbReference type="InterPro" id="IPR038425">
    <property type="entry name" value="GAT_sf"/>
</dbReference>
<gene>
    <name evidence="4" type="ORF">HYPSUDRAFT_122179</name>
</gene>
<sequence>ETWEVSQQPPESPPLPNPHPPQQLINGPSRTSSFNSISPPHPSPQPQARSHSPVSNVSAPTNKLIRHHDRDRDAHARKKAQPSAPVAMGILRALDPPRSVDSHAPLMTRSEERFTTSDTPRESLDRKDKERRGFWGTKERAKDKPEQLQPRTQAVQRDRERDPAHDRERAERGREARKDDDQAELTRMIGYLTATASEDWSLVLEVCDRASASDTNAKEAVRAIRREFKYGEPPAQLSAARLWAIMLRNCSDTFISQSRQRKFLDTLEELLNSPKTSPVVRERLLEVVAAASFASGTNQDPRHDRDGFRGLWKRVKPFDKPDEGVPFDTEDAMFHPPASAGMRTSGYEVPVVSYQEPSPVPAKKRKSPTRNRIIPPDEDMRRLFQECKIGQGNASLLSQALALSKPEELRKKDMIIKEFVIKCRSSQELIYAQIPWASAGAERSRAAQDGNGHVRPNDGNLGVSDGGDSPTELTIEEQLLAALLGANAELMEALQQYEDMERVAMERKAEDRSRKELRRELRQIAIEQSISFGGGSSSRSPSPPPQPRRSRSRSPHHTAIAYRHQHSNSHSHSLHSHQPSEPEIDHGALGGSLAPPPAAPHGPRSPAQLSLHSRTPSPTPRIEPYVYGNNNGSVNGHWGEYTDDRGVSEVRAEEEEVEEFTPIKPSAKALGKMKAVEPEPPASGHESAAFDPDDIYYDKDPTFVLDGATDPDIEDDADARWRRPPQQFVYDAVVERSRQLQGDGWAPLTNGTH</sequence>
<dbReference type="SUPFAM" id="SSF48464">
    <property type="entry name" value="ENTH/VHS domain"/>
    <property type="match status" value="1"/>
</dbReference>
<dbReference type="Gene3D" id="1.20.58.160">
    <property type="match status" value="1"/>
</dbReference>
<dbReference type="GO" id="GO:0007034">
    <property type="term" value="P:vacuolar transport"/>
    <property type="evidence" value="ECO:0007669"/>
    <property type="project" value="UniProtKB-ARBA"/>
</dbReference>
<dbReference type="SMART" id="SM00288">
    <property type="entry name" value="VHS"/>
    <property type="match status" value="1"/>
</dbReference>
<feature type="compositionally biased region" description="Pro residues" evidence="2">
    <location>
        <begin position="10"/>
        <end position="21"/>
    </location>
</feature>